<protein>
    <submittedName>
        <fullName evidence="2">Uncharacterized protein</fullName>
    </submittedName>
</protein>
<dbReference type="AlphaFoldDB" id="A0A8C3GPU1"/>
<evidence type="ECO:0000313" key="3">
    <source>
        <dbReference type="Proteomes" id="UP000694556"/>
    </source>
</evidence>
<evidence type="ECO:0000313" key="2">
    <source>
        <dbReference type="Ensembl" id="ENSCMMP00000025118.1"/>
    </source>
</evidence>
<feature type="region of interest" description="Disordered" evidence="1">
    <location>
        <begin position="13"/>
        <end position="39"/>
    </location>
</feature>
<reference evidence="2" key="3">
    <citation type="submission" date="2025-09" db="UniProtKB">
        <authorList>
            <consortium name="Ensembl"/>
        </authorList>
    </citation>
    <scope>IDENTIFICATION</scope>
</reference>
<organism evidence="2 3">
    <name type="scientific">Cairina moschata</name>
    <name type="common">Muscovy duck</name>
    <dbReference type="NCBI Taxonomy" id="8855"/>
    <lineage>
        <taxon>Eukaryota</taxon>
        <taxon>Metazoa</taxon>
        <taxon>Chordata</taxon>
        <taxon>Craniata</taxon>
        <taxon>Vertebrata</taxon>
        <taxon>Euteleostomi</taxon>
        <taxon>Archelosauria</taxon>
        <taxon>Archosauria</taxon>
        <taxon>Dinosauria</taxon>
        <taxon>Saurischia</taxon>
        <taxon>Theropoda</taxon>
        <taxon>Coelurosauria</taxon>
        <taxon>Aves</taxon>
        <taxon>Neognathae</taxon>
        <taxon>Galloanserae</taxon>
        <taxon>Anseriformes</taxon>
        <taxon>Anatidae</taxon>
        <taxon>Anatinae</taxon>
        <taxon>Cairina</taxon>
    </lineage>
</organism>
<name>A0A8C3GPU1_CAIMO</name>
<dbReference type="Ensembl" id="ENSCMMT00000027470.1">
    <property type="protein sequence ID" value="ENSCMMP00000025118.1"/>
    <property type="gene ID" value="ENSCMMG00000015527.1"/>
</dbReference>
<dbReference type="Proteomes" id="UP000694556">
    <property type="component" value="Chromosome 11"/>
</dbReference>
<accession>A0A8C3GPU1</accession>
<proteinExistence type="predicted"/>
<reference evidence="2" key="1">
    <citation type="submission" date="2018-09" db="EMBL/GenBank/DDBJ databases">
        <title>Common duck and Muscovy duck high density SNP chip.</title>
        <authorList>
            <person name="Vignal A."/>
            <person name="Thebault N."/>
            <person name="Warren W.C."/>
        </authorList>
    </citation>
    <scope>NUCLEOTIDE SEQUENCE [LARGE SCALE GENOMIC DNA]</scope>
</reference>
<sequence length="86" mass="9372">MLLQRHDFHQPGFRRMFCPAGGTPAPPSHTGQPPAGFRPTPLLTMPRAVGFQRRRIILAGSGTASFLCLLLIKTHLKGVKSSMLPP</sequence>
<keyword evidence="3" id="KW-1185">Reference proteome</keyword>
<reference evidence="2" key="2">
    <citation type="submission" date="2025-08" db="UniProtKB">
        <authorList>
            <consortium name="Ensembl"/>
        </authorList>
    </citation>
    <scope>IDENTIFICATION</scope>
</reference>
<evidence type="ECO:0000256" key="1">
    <source>
        <dbReference type="SAM" id="MobiDB-lite"/>
    </source>
</evidence>